<protein>
    <submittedName>
        <fullName evidence="1">Uncharacterized protein</fullName>
    </submittedName>
</protein>
<name>A0A8T3BK59_DENNO</name>
<organism evidence="1 2">
    <name type="scientific">Dendrobium nobile</name>
    <name type="common">Orchid</name>
    <dbReference type="NCBI Taxonomy" id="94219"/>
    <lineage>
        <taxon>Eukaryota</taxon>
        <taxon>Viridiplantae</taxon>
        <taxon>Streptophyta</taxon>
        <taxon>Embryophyta</taxon>
        <taxon>Tracheophyta</taxon>
        <taxon>Spermatophyta</taxon>
        <taxon>Magnoliopsida</taxon>
        <taxon>Liliopsida</taxon>
        <taxon>Asparagales</taxon>
        <taxon>Orchidaceae</taxon>
        <taxon>Epidendroideae</taxon>
        <taxon>Malaxideae</taxon>
        <taxon>Dendrobiinae</taxon>
        <taxon>Dendrobium</taxon>
    </lineage>
</organism>
<evidence type="ECO:0000313" key="1">
    <source>
        <dbReference type="EMBL" id="KAI0515784.1"/>
    </source>
</evidence>
<reference evidence="1" key="1">
    <citation type="journal article" date="2022" name="Front. Genet.">
        <title>Chromosome-Scale Assembly of the Dendrobium nobile Genome Provides Insights Into the Molecular Mechanism of the Biosynthesis of the Medicinal Active Ingredient of Dendrobium.</title>
        <authorList>
            <person name="Xu Q."/>
            <person name="Niu S.-C."/>
            <person name="Li K.-L."/>
            <person name="Zheng P.-J."/>
            <person name="Zhang X.-J."/>
            <person name="Jia Y."/>
            <person name="Liu Y."/>
            <person name="Niu Y.-X."/>
            <person name="Yu L.-H."/>
            <person name="Chen D.-F."/>
            <person name="Zhang G.-Q."/>
        </authorList>
    </citation>
    <scope>NUCLEOTIDE SEQUENCE</scope>
    <source>
        <tissue evidence="1">Leaf</tissue>
    </source>
</reference>
<dbReference type="Proteomes" id="UP000829196">
    <property type="component" value="Unassembled WGS sequence"/>
</dbReference>
<keyword evidence="2" id="KW-1185">Reference proteome</keyword>
<dbReference type="AlphaFoldDB" id="A0A8T3BK59"/>
<sequence>MSQRHVLSDEHGAPLFVFNLPDSVVAPGSGAPQWFALCLLLELQHRGLEHHDTPLSVCLQPNNTAP</sequence>
<dbReference type="EMBL" id="JAGYWB010000007">
    <property type="protein sequence ID" value="KAI0515784.1"/>
    <property type="molecule type" value="Genomic_DNA"/>
</dbReference>
<accession>A0A8T3BK59</accession>
<proteinExistence type="predicted"/>
<gene>
    <name evidence="1" type="ORF">KFK09_008451</name>
</gene>
<evidence type="ECO:0000313" key="2">
    <source>
        <dbReference type="Proteomes" id="UP000829196"/>
    </source>
</evidence>
<comment type="caution">
    <text evidence="1">The sequence shown here is derived from an EMBL/GenBank/DDBJ whole genome shotgun (WGS) entry which is preliminary data.</text>
</comment>